<evidence type="ECO:0000313" key="3">
    <source>
        <dbReference type="EMBL" id="EER14372.1"/>
    </source>
</evidence>
<dbReference type="GO" id="GO:0015074">
    <property type="term" value="P:DNA integration"/>
    <property type="evidence" value="ECO:0007669"/>
    <property type="project" value="InterPro"/>
</dbReference>
<protein>
    <submittedName>
        <fullName evidence="3">Gag/pol/env polyprotein, putative</fullName>
    </submittedName>
</protein>
<evidence type="ECO:0000259" key="2">
    <source>
        <dbReference type="PROSITE" id="PS50994"/>
    </source>
</evidence>
<dbReference type="Pfam" id="PF05380">
    <property type="entry name" value="Peptidase_A17"/>
    <property type="match status" value="1"/>
</dbReference>
<dbReference type="InterPro" id="IPR012337">
    <property type="entry name" value="RNaseH-like_sf"/>
</dbReference>
<proteinExistence type="predicted"/>
<accession>C5KMB8</accession>
<dbReference type="SUPFAM" id="SSF53098">
    <property type="entry name" value="Ribonuclease H-like"/>
    <property type="match status" value="1"/>
</dbReference>
<dbReference type="AlphaFoldDB" id="C5KMB8"/>
<organism evidence="4">
    <name type="scientific">Perkinsus marinus (strain ATCC 50983 / TXsc)</name>
    <dbReference type="NCBI Taxonomy" id="423536"/>
    <lineage>
        <taxon>Eukaryota</taxon>
        <taxon>Sar</taxon>
        <taxon>Alveolata</taxon>
        <taxon>Perkinsozoa</taxon>
        <taxon>Perkinsea</taxon>
        <taxon>Perkinsida</taxon>
        <taxon>Perkinsidae</taxon>
        <taxon>Perkinsus</taxon>
    </lineage>
</organism>
<dbReference type="GO" id="GO:0003676">
    <property type="term" value="F:nucleic acid binding"/>
    <property type="evidence" value="ECO:0007669"/>
    <property type="project" value="InterPro"/>
</dbReference>
<dbReference type="PANTHER" id="PTHR47331:SF1">
    <property type="entry name" value="GAG-LIKE PROTEIN"/>
    <property type="match status" value="1"/>
</dbReference>
<dbReference type="InterPro" id="IPR008042">
    <property type="entry name" value="Retrotrans_Pao"/>
</dbReference>
<dbReference type="PROSITE" id="PS50994">
    <property type="entry name" value="INTEGRASE"/>
    <property type="match status" value="1"/>
</dbReference>
<feature type="domain" description="Integrase catalytic" evidence="2">
    <location>
        <begin position="861"/>
        <end position="1035"/>
    </location>
</feature>
<dbReference type="OrthoDB" id="6020750at2759"/>
<sequence>MTRDVILSVNALKDLDAIWLLGRNQLVLGSEASHLAGQLGRGHPLRPPSAVLQPALELCNIAIDHSSTTVHPDLHGTDILPEDLLQDLINSTKPKAKKSTPVAAHSNDEDLPQDTTPDSFTWELLPSSDDASHGRFKLHIPWKSDERPTSSSKDQCLRRALATDARLSAKQRGDYLEVVSSLFKNNFVVDAASDVIHFIPAKPVFRDHAASTKTRLVLDPSGELNPLCHTGPPATDNYIGGTLLTNLHLSRASPYIVTGDVSKAFHQIVILELDQGYFGMIVRYGKDHISAKWRVLIFGANFAPSALNQALTCSVVLADYDSGYLSRQQAMDLDPVVAQVIDTYDNNKLTASVPVTTDSPAPRLGGRVSIYVDDTQCRGDDIESVTACADALDASLLRNGFGTNVVKRVRSWCMENETSYLGYHWDDDCYFIRFKKDVSIATLLAKDKLTRREIFKLAMSFYDPLGLAVEYSASLRMLVRLSFPTADDWDSFVDDKYSHSLIALIKGIIRNGPQSTRSPRAVSLSTLNVFSDASGEASSFCLHDANYVRIYAQSHLWTVTQQNWTMPKKETICFCDAVAATYEYLSLLKRLHYKFDTQQVCFYLDSSCTVYRVRRLRDQLRLKVITPLEVRRLRQTLEHLSEITAMGIAVTVKHLPGRYNPADRGTRPITSGDLPTLPIPSEIKANIELADFADVSVKIATPQQSSATPKTVAILQVDEHPCARDLENQFPLETIRQLQQDHARTYNMIHTLTHVTTNEVPANLRLYSVSDGILYFHGCTSVANSRSEKALPVLPPTTPAINCLRDLHDAMGHPPASATVTLFQTFYYLPKLRAHLRRIIGDCDTCQRKRRRNAYRSQGGVVQPPGLSFDVGNVVVVDLQGPLVDPCAPASDAKNWILTILDPVSFSVDYDVLNYPTTSLIINALERNFAVRGIPMVLVSDVGSTFTSAPFLYFLRSWNVRSCWLPRDARGYGGFHERYHGQLLEQIRARLLDASHLPDPIPLRTIVAESVSALNRLPLYDLGGISAHELHYCRRPRYPIGIEDSDENSVTLDKLKNWLPSLCILDPQREVLHDELATMANEVATRRCSSLLNFWDLWCERSDRVRQRFEKLPLPRATLLRYKPGDLVLKFRRGSLKQQSCWSGPFRVVDSSESNTLYRLETLDGRRLRYLETVFNLRRYTPPVDNVDSYAYNPDEAPIPEAPLQEAGNDDDDLVYLNL</sequence>
<dbReference type="InterPro" id="IPR043502">
    <property type="entry name" value="DNA/RNA_pol_sf"/>
</dbReference>
<dbReference type="SUPFAM" id="SSF56672">
    <property type="entry name" value="DNA/RNA polymerases"/>
    <property type="match status" value="1"/>
</dbReference>
<evidence type="ECO:0000256" key="1">
    <source>
        <dbReference type="SAM" id="MobiDB-lite"/>
    </source>
</evidence>
<dbReference type="InterPro" id="IPR001584">
    <property type="entry name" value="Integrase_cat-core"/>
</dbReference>
<keyword evidence="4" id="KW-1185">Reference proteome</keyword>
<dbReference type="GeneID" id="9044582"/>
<dbReference type="Pfam" id="PF17921">
    <property type="entry name" value="Integrase_H2C2"/>
    <property type="match status" value="1"/>
</dbReference>
<dbReference type="InParanoid" id="C5KMB8"/>
<reference evidence="3 4" key="1">
    <citation type="submission" date="2008-07" db="EMBL/GenBank/DDBJ databases">
        <authorList>
            <person name="El-Sayed N."/>
            <person name="Caler E."/>
            <person name="Inman J."/>
            <person name="Amedeo P."/>
            <person name="Hass B."/>
            <person name="Wortman J."/>
        </authorList>
    </citation>
    <scope>NUCLEOTIDE SEQUENCE [LARGE SCALE GENOMIC DNA]</scope>
    <source>
        <strain evidence="4">ATCC 50983 / TXsc</strain>
    </source>
</reference>
<evidence type="ECO:0000313" key="4">
    <source>
        <dbReference type="Proteomes" id="UP000007800"/>
    </source>
</evidence>
<dbReference type="RefSeq" id="XP_002782577.1">
    <property type="nucleotide sequence ID" value="XM_002782531.1"/>
</dbReference>
<dbReference type="Proteomes" id="UP000007800">
    <property type="component" value="Unassembled WGS sequence"/>
</dbReference>
<dbReference type="InterPro" id="IPR041588">
    <property type="entry name" value="Integrase_H2C2"/>
</dbReference>
<dbReference type="Gene3D" id="3.30.420.10">
    <property type="entry name" value="Ribonuclease H-like superfamily/Ribonuclease H"/>
    <property type="match status" value="1"/>
</dbReference>
<dbReference type="OMA" id="EPANERC"/>
<dbReference type="InterPro" id="IPR036397">
    <property type="entry name" value="RNaseH_sf"/>
</dbReference>
<dbReference type="PANTHER" id="PTHR47331">
    <property type="entry name" value="PHD-TYPE DOMAIN-CONTAINING PROTEIN"/>
    <property type="match status" value="1"/>
</dbReference>
<feature type="region of interest" description="Disordered" evidence="1">
    <location>
        <begin position="95"/>
        <end position="132"/>
    </location>
</feature>
<dbReference type="EMBL" id="GG674319">
    <property type="protein sequence ID" value="EER14372.1"/>
    <property type="molecule type" value="Genomic_DNA"/>
</dbReference>
<dbReference type="Gene3D" id="1.10.340.70">
    <property type="match status" value="1"/>
</dbReference>
<gene>
    <name evidence="3" type="ORF">Pmar_PMAR021346</name>
</gene>
<name>C5KMB8_PERM5</name>